<evidence type="ECO:0000313" key="7">
    <source>
        <dbReference type="EMBL" id="QQP33127.1"/>
    </source>
</evidence>
<dbReference type="GO" id="GO:0005741">
    <property type="term" value="C:mitochondrial outer membrane"/>
    <property type="evidence" value="ECO:0007669"/>
    <property type="project" value="UniProtKB-SubCell"/>
</dbReference>
<evidence type="ECO:0000256" key="2">
    <source>
        <dbReference type="ARBA" id="ARBA00022737"/>
    </source>
</evidence>
<comment type="subcellular location">
    <subcellularLocation>
        <location evidence="1">Mitochondrion outer membrane</location>
        <topology evidence="1">Multi-pass membrane protein</topology>
    </subcellularLocation>
</comment>
<feature type="non-terminal residue" evidence="7">
    <location>
        <position position="55"/>
    </location>
</feature>
<dbReference type="Proteomes" id="UP000595437">
    <property type="component" value="Chromosome 20"/>
</dbReference>
<feature type="non-terminal residue" evidence="7">
    <location>
        <position position="1"/>
    </location>
</feature>
<dbReference type="AlphaFoldDB" id="A0A7T8JUF7"/>
<evidence type="ECO:0000256" key="5">
    <source>
        <dbReference type="ARBA" id="ARBA00023128"/>
    </source>
</evidence>
<organism evidence="7 8">
    <name type="scientific">Caligus rogercresseyi</name>
    <name type="common">Sea louse</name>
    <dbReference type="NCBI Taxonomy" id="217165"/>
    <lineage>
        <taxon>Eukaryota</taxon>
        <taxon>Metazoa</taxon>
        <taxon>Ecdysozoa</taxon>
        <taxon>Arthropoda</taxon>
        <taxon>Crustacea</taxon>
        <taxon>Multicrustacea</taxon>
        <taxon>Hexanauplia</taxon>
        <taxon>Copepoda</taxon>
        <taxon>Siphonostomatoida</taxon>
        <taxon>Caligidae</taxon>
        <taxon>Caligus</taxon>
    </lineage>
</organism>
<dbReference type="EMBL" id="CP045908">
    <property type="protein sequence ID" value="QQP33127.1"/>
    <property type="molecule type" value="Genomic_DNA"/>
</dbReference>
<evidence type="ECO:0000256" key="1">
    <source>
        <dbReference type="ARBA" id="ARBA00004374"/>
    </source>
</evidence>
<evidence type="ECO:0000256" key="3">
    <source>
        <dbReference type="ARBA" id="ARBA00022787"/>
    </source>
</evidence>
<keyword evidence="4" id="KW-1133">Transmembrane helix</keyword>
<reference evidence="7" key="2">
    <citation type="journal article" name="Sci. Data">
        <title>Chromosome-scale genome assembly of the sea louse Caligus rogercresseyi by SMRT sequencing and Hi-C analysis.</title>
        <authorList>
            <person name="Gallardo-Escarate C."/>
            <person name="Valenzuela-Munoz V."/>
            <person name="Nunez-Acuna G."/>
            <person name="Valenzuela-Miranda D."/>
            <person name="Goncalves A.T."/>
            <person name="Escobar-Sepulveda H."/>
            <person name="Liachko I."/>
            <person name="Nelson B."/>
            <person name="Roberts S."/>
            <person name="Warren W."/>
        </authorList>
    </citation>
    <scope>NUCLEOTIDE SEQUENCE</scope>
    <source>
        <tissue evidence="7">Whole tissue</tissue>
    </source>
</reference>
<keyword evidence="8" id="KW-1185">Reference proteome</keyword>
<dbReference type="PANTHER" id="PTHR10780:SF18">
    <property type="entry name" value="LD43650P"/>
    <property type="match status" value="1"/>
</dbReference>
<evidence type="ECO:0000313" key="8">
    <source>
        <dbReference type="Proteomes" id="UP000595437"/>
    </source>
</evidence>
<keyword evidence="4" id="KW-0472">Membrane</keyword>
<dbReference type="PANTHER" id="PTHR10780">
    <property type="entry name" value="MITOCHONDRIAL CARRIER HOMOLOG"/>
    <property type="match status" value="1"/>
</dbReference>
<keyword evidence="3" id="KW-1000">Mitochondrion outer membrane</keyword>
<gene>
    <name evidence="7" type="ORF">FKW44_024396</name>
    <name evidence="6" type="ORF">FKW44_024826</name>
</gene>
<keyword evidence="5" id="KW-0496">Mitochondrion</keyword>
<accession>A0A7T8JUF7</accession>
<name>A0A7T8JUF7_CALRO</name>
<dbReference type="OrthoDB" id="10253709at2759"/>
<dbReference type="Proteomes" id="UP000595437">
    <property type="component" value="Chromosome 19"/>
</dbReference>
<proteinExistence type="predicted"/>
<dbReference type="EMBL" id="CP045909">
    <property type="protein sequence ID" value="QQP32498.1"/>
    <property type="molecule type" value="Genomic_DNA"/>
</dbReference>
<protein>
    <submittedName>
        <fullName evidence="7">Mitochondrial carrier -like protein 2</fullName>
    </submittedName>
</protein>
<keyword evidence="2" id="KW-0677">Repeat</keyword>
<sequence>VVSNTMAVSGSGLFAGYPPNMPLYCSWLDCWNHLRSLGQLKRGSSLFFRYYKALR</sequence>
<evidence type="ECO:0000256" key="4">
    <source>
        <dbReference type="ARBA" id="ARBA00022989"/>
    </source>
</evidence>
<reference evidence="8" key="1">
    <citation type="submission" date="2021-01" db="EMBL/GenBank/DDBJ databases">
        <title>Caligus Genome Assembly.</title>
        <authorList>
            <person name="Gallardo-Escarate C."/>
        </authorList>
    </citation>
    <scope>NUCLEOTIDE SEQUENCE [LARGE SCALE GENOMIC DNA]</scope>
</reference>
<evidence type="ECO:0000313" key="6">
    <source>
        <dbReference type="EMBL" id="QQP32498.1"/>
    </source>
</evidence>
<keyword evidence="4" id="KW-0812">Transmembrane</keyword>